<dbReference type="OrthoDB" id="643057at2"/>
<accession>A0A6N6RCT2</accession>
<gene>
    <name evidence="11" type="ORF">F8C67_13805</name>
</gene>
<evidence type="ECO:0000256" key="4">
    <source>
        <dbReference type="ARBA" id="ARBA00022475"/>
    </source>
</evidence>
<keyword evidence="3" id="KW-0050">Antiport</keyword>
<dbReference type="GO" id="GO:0005886">
    <property type="term" value="C:plasma membrane"/>
    <property type="evidence" value="ECO:0007669"/>
    <property type="project" value="UniProtKB-SubCell"/>
</dbReference>
<dbReference type="RefSeq" id="WP_151668455.1">
    <property type="nucleotide sequence ID" value="NZ_WBVO01000015.1"/>
</dbReference>
<keyword evidence="7" id="KW-0406">Ion transport</keyword>
<feature type="transmembrane region" description="Helical" evidence="9">
    <location>
        <begin position="218"/>
        <end position="234"/>
    </location>
</feature>
<evidence type="ECO:0000256" key="8">
    <source>
        <dbReference type="ARBA" id="ARBA00023136"/>
    </source>
</evidence>
<dbReference type="EMBL" id="WBVO01000015">
    <property type="protein sequence ID" value="KAB2805404.1"/>
    <property type="molecule type" value="Genomic_DNA"/>
</dbReference>
<dbReference type="PANTHER" id="PTHR32507">
    <property type="entry name" value="NA(+)/H(+) ANTIPORTER 1"/>
    <property type="match status" value="1"/>
</dbReference>
<feature type="transmembrane region" description="Helical" evidence="9">
    <location>
        <begin position="6"/>
        <end position="23"/>
    </location>
</feature>
<keyword evidence="6 9" id="KW-1133">Transmembrane helix</keyword>
<feature type="transmembrane region" description="Helical" evidence="9">
    <location>
        <begin position="372"/>
        <end position="391"/>
    </location>
</feature>
<dbReference type="GO" id="GO:1902600">
    <property type="term" value="P:proton transmembrane transport"/>
    <property type="evidence" value="ECO:0007669"/>
    <property type="project" value="InterPro"/>
</dbReference>
<dbReference type="InterPro" id="IPR038770">
    <property type="entry name" value="Na+/solute_symporter_sf"/>
</dbReference>
<evidence type="ECO:0000256" key="9">
    <source>
        <dbReference type="SAM" id="Phobius"/>
    </source>
</evidence>
<dbReference type="Gene3D" id="1.20.1530.20">
    <property type="match status" value="1"/>
</dbReference>
<feature type="transmembrane region" description="Helical" evidence="9">
    <location>
        <begin position="59"/>
        <end position="79"/>
    </location>
</feature>
<evidence type="ECO:0000256" key="7">
    <source>
        <dbReference type="ARBA" id="ARBA00023065"/>
    </source>
</evidence>
<feature type="transmembrane region" description="Helical" evidence="9">
    <location>
        <begin position="240"/>
        <end position="259"/>
    </location>
</feature>
<evidence type="ECO:0000313" key="12">
    <source>
        <dbReference type="Proteomes" id="UP000468650"/>
    </source>
</evidence>
<keyword evidence="12" id="KW-1185">Reference proteome</keyword>
<feature type="transmembrane region" description="Helical" evidence="9">
    <location>
        <begin position="91"/>
        <end position="114"/>
    </location>
</feature>
<evidence type="ECO:0000256" key="3">
    <source>
        <dbReference type="ARBA" id="ARBA00022449"/>
    </source>
</evidence>
<feature type="transmembrane region" description="Helical" evidence="9">
    <location>
        <begin position="279"/>
        <end position="302"/>
    </location>
</feature>
<keyword evidence="4" id="KW-1003">Cell membrane</keyword>
<evidence type="ECO:0000256" key="5">
    <source>
        <dbReference type="ARBA" id="ARBA00022692"/>
    </source>
</evidence>
<reference evidence="11 12" key="1">
    <citation type="submission" date="2019-09" db="EMBL/GenBank/DDBJ databases">
        <title>Genomes of family Cryomorphaceae.</title>
        <authorList>
            <person name="Bowman J.P."/>
        </authorList>
    </citation>
    <scope>NUCLEOTIDE SEQUENCE [LARGE SCALE GENOMIC DNA]</scope>
    <source>
        <strain evidence="11 12">LMG 25704</strain>
    </source>
</reference>
<proteinExistence type="predicted"/>
<dbReference type="InterPro" id="IPR006153">
    <property type="entry name" value="Cation/H_exchanger_TM"/>
</dbReference>
<feature type="domain" description="Cation/H+ exchanger transmembrane" evidence="10">
    <location>
        <begin position="17"/>
        <end position="386"/>
    </location>
</feature>
<sequence>MDFSTPQDYLIALALIVILSYFFNILSKLTRIPSVLMLIGTGVGIGYGLKALNPGEFDLLPILEILGTVGIIMIVLEAALDLELTKDKRHLIYSSLVLSVVELASTIALISALIHYSMDANWQDSVIYAIPLSILSSAIVIPSVGSLSHNKKEFMIYQSTFSDILGIMVFYFTIEAFEAETAGDLALTFSWSVLFSLVISVILSYALVFLLQNIKTPVKLFLLIAVLILLYAVGKRYHLSPLLIILIFGLILNNSKLFFQGRLAKWLKHSVMEGLLKDFRLITLESSFVIRTFFFVVFGITIDLPSLMSPFVFIFSTIALLGMYVLRDLWMNVFVGKDIKPELYIAPRGLITILLFFNIPTEHKIDNFENGILLYIIIATSIVMTWSLISYEPKSGKVKKESKTIPEEA</sequence>
<keyword evidence="5 9" id="KW-0812">Transmembrane</keyword>
<feature type="transmembrane region" description="Helical" evidence="9">
    <location>
        <begin position="126"/>
        <end position="147"/>
    </location>
</feature>
<evidence type="ECO:0000259" key="10">
    <source>
        <dbReference type="Pfam" id="PF00999"/>
    </source>
</evidence>
<dbReference type="Proteomes" id="UP000468650">
    <property type="component" value="Unassembled WGS sequence"/>
</dbReference>
<feature type="transmembrane region" description="Helical" evidence="9">
    <location>
        <begin position="186"/>
        <end position="211"/>
    </location>
</feature>
<organism evidence="11 12">
    <name type="scientific">Phaeocystidibacter luteus</name>
    <dbReference type="NCBI Taxonomy" id="911197"/>
    <lineage>
        <taxon>Bacteria</taxon>
        <taxon>Pseudomonadati</taxon>
        <taxon>Bacteroidota</taxon>
        <taxon>Flavobacteriia</taxon>
        <taxon>Flavobacteriales</taxon>
        <taxon>Phaeocystidibacteraceae</taxon>
        <taxon>Phaeocystidibacter</taxon>
    </lineage>
</organism>
<dbReference type="Pfam" id="PF00999">
    <property type="entry name" value="Na_H_Exchanger"/>
    <property type="match status" value="1"/>
</dbReference>
<evidence type="ECO:0000256" key="1">
    <source>
        <dbReference type="ARBA" id="ARBA00004651"/>
    </source>
</evidence>
<dbReference type="GO" id="GO:0015297">
    <property type="term" value="F:antiporter activity"/>
    <property type="evidence" value="ECO:0007669"/>
    <property type="project" value="UniProtKB-KW"/>
</dbReference>
<dbReference type="AlphaFoldDB" id="A0A6N6RCT2"/>
<feature type="transmembrane region" description="Helical" evidence="9">
    <location>
        <begin position="154"/>
        <end position="174"/>
    </location>
</feature>
<evidence type="ECO:0000256" key="6">
    <source>
        <dbReference type="ARBA" id="ARBA00022989"/>
    </source>
</evidence>
<feature type="transmembrane region" description="Helical" evidence="9">
    <location>
        <begin position="308"/>
        <end position="330"/>
    </location>
</feature>
<dbReference type="PANTHER" id="PTHR32507:SF0">
    <property type="entry name" value="NA(+)_H(+) ANTIPORTER 2-RELATED"/>
    <property type="match status" value="1"/>
</dbReference>
<keyword evidence="2" id="KW-0813">Transport</keyword>
<comment type="caution">
    <text evidence="11">The sequence shown here is derived from an EMBL/GenBank/DDBJ whole genome shotgun (WGS) entry which is preliminary data.</text>
</comment>
<name>A0A6N6RCT2_9FLAO</name>
<feature type="transmembrane region" description="Helical" evidence="9">
    <location>
        <begin position="35"/>
        <end position="53"/>
    </location>
</feature>
<protein>
    <submittedName>
        <fullName evidence="11">Sodium:proton exchanger</fullName>
    </submittedName>
</protein>
<evidence type="ECO:0000313" key="11">
    <source>
        <dbReference type="EMBL" id="KAB2805404.1"/>
    </source>
</evidence>
<comment type="subcellular location">
    <subcellularLocation>
        <location evidence="1">Cell membrane</location>
        <topology evidence="1">Multi-pass membrane protein</topology>
    </subcellularLocation>
</comment>
<feature type="transmembrane region" description="Helical" evidence="9">
    <location>
        <begin position="342"/>
        <end position="360"/>
    </location>
</feature>
<keyword evidence="8 9" id="KW-0472">Membrane</keyword>
<evidence type="ECO:0000256" key="2">
    <source>
        <dbReference type="ARBA" id="ARBA00022448"/>
    </source>
</evidence>